<protein>
    <submittedName>
        <fullName evidence="1">Uncharacterized protein</fullName>
    </submittedName>
</protein>
<sequence length="140" mass="16479">MQSDDNRSFLNLDTGEIVHVSQEALLIAEDSEDYEHLSEWQQDEVKIALDIVESFGKYAALPSQFDIYEYDMMESFCYSLSDVKMQDVLLNSIRGKGAFRRFKDNIHRLGMTYTWDDYRDLEYKEIAKGFCERKGIDYII</sequence>
<accession>A0ABV1F4U8</accession>
<organism evidence="1 2">
    <name type="scientific">Niallia hominis</name>
    <dbReference type="NCBI Taxonomy" id="3133173"/>
    <lineage>
        <taxon>Bacteria</taxon>
        <taxon>Bacillati</taxon>
        <taxon>Bacillota</taxon>
        <taxon>Bacilli</taxon>
        <taxon>Bacillales</taxon>
        <taxon>Bacillaceae</taxon>
        <taxon>Niallia</taxon>
    </lineage>
</organism>
<evidence type="ECO:0000313" key="1">
    <source>
        <dbReference type="EMBL" id="MEQ2468367.1"/>
    </source>
</evidence>
<evidence type="ECO:0000313" key="2">
    <source>
        <dbReference type="Proteomes" id="UP001465426"/>
    </source>
</evidence>
<comment type="caution">
    <text evidence="1">The sequence shown here is derived from an EMBL/GenBank/DDBJ whole genome shotgun (WGS) entry which is preliminary data.</text>
</comment>
<dbReference type="EMBL" id="JBBMFN010000097">
    <property type="protein sequence ID" value="MEQ2468367.1"/>
    <property type="molecule type" value="Genomic_DNA"/>
</dbReference>
<reference evidence="1 2" key="1">
    <citation type="submission" date="2024-03" db="EMBL/GenBank/DDBJ databases">
        <title>Human intestinal bacterial collection.</title>
        <authorList>
            <person name="Pauvert C."/>
            <person name="Hitch T.C.A."/>
            <person name="Clavel T."/>
        </authorList>
    </citation>
    <scope>NUCLEOTIDE SEQUENCE [LARGE SCALE GENOMIC DNA]</scope>
    <source>
        <strain evidence="1 2">CLA-SR-H024</strain>
    </source>
</reference>
<gene>
    <name evidence="1" type="ORF">WMO63_22195</name>
</gene>
<keyword evidence="2" id="KW-1185">Reference proteome</keyword>
<name>A0ABV1F4U8_9BACI</name>
<dbReference type="Proteomes" id="UP001465426">
    <property type="component" value="Unassembled WGS sequence"/>
</dbReference>
<proteinExistence type="predicted"/>